<sequence>MENIDFQNKHLSILLRSDGFSFCVLDKTTEKYSDVHNIYSNEKFVTPQMQLEFIEDKFIKNKILRNAKFQSVNVTHCNSLSTFVPEPFFNVENLASYLKYNIKVLSNDFIAYDTIENTEIVNVYVPFVHINNFLFDKFGSFEYKHSSSVLVETLLKKYTNSDKTHFFVNVENDEFQIIVLKRKKLEFYNSFNFKTKEDFIYYILFTAEQLNLNPEEFQLTLIGEIEKESELYSIVFQYVRSVDFIEYKNPFLTEFETSNHSNFTLLNQQ</sequence>
<keyword evidence="2" id="KW-1185">Reference proteome</keyword>
<dbReference type="CDD" id="cd24013">
    <property type="entry name" value="ASKHA_ATPase_BT3980-like"/>
    <property type="match status" value="1"/>
</dbReference>
<dbReference type="Proteomes" id="UP000176050">
    <property type="component" value="Chromosome"/>
</dbReference>
<evidence type="ECO:0008006" key="3">
    <source>
        <dbReference type="Google" id="ProtNLM"/>
    </source>
</evidence>
<reference evidence="1 2" key="1">
    <citation type="submission" date="2016-10" db="EMBL/GenBank/DDBJ databases">
        <title>Lutibacter sp. LPB0138, isolated from marine gastropod.</title>
        <authorList>
            <person name="Kim E."/>
            <person name="Yi H."/>
        </authorList>
    </citation>
    <scope>NUCLEOTIDE SEQUENCE [LARGE SCALE GENOMIC DNA]</scope>
    <source>
        <strain evidence="1 2">LPB0138</strain>
    </source>
</reference>
<evidence type="ECO:0000313" key="2">
    <source>
        <dbReference type="Proteomes" id="UP000176050"/>
    </source>
</evidence>
<dbReference type="EMBL" id="CP017478">
    <property type="protein sequence ID" value="AOW19560.1"/>
    <property type="molecule type" value="Genomic_DNA"/>
</dbReference>
<dbReference type="OrthoDB" id="658622at2"/>
<dbReference type="AlphaFoldDB" id="A0A1D8P4P2"/>
<accession>A0A1D8P4P2</accession>
<dbReference type="Pfam" id="PF12864">
    <property type="entry name" value="DUF3822"/>
    <property type="match status" value="1"/>
</dbReference>
<proteinExistence type="predicted"/>
<dbReference type="Gene3D" id="3.30.420.250">
    <property type="match status" value="1"/>
</dbReference>
<dbReference type="STRING" id="1850246.LPB138_02200"/>
<gene>
    <name evidence="1" type="ORF">LPB138_02200</name>
</gene>
<protein>
    <recommendedName>
        <fullName evidence="3">DUF3822 domain-containing protein</fullName>
    </recommendedName>
</protein>
<evidence type="ECO:0000313" key="1">
    <source>
        <dbReference type="EMBL" id="AOW19560.1"/>
    </source>
</evidence>
<dbReference type="Gene3D" id="3.30.420.260">
    <property type="match status" value="1"/>
</dbReference>
<dbReference type="RefSeq" id="WP_070235676.1">
    <property type="nucleotide sequence ID" value="NZ_CP017478.1"/>
</dbReference>
<dbReference type="InterPro" id="IPR024213">
    <property type="entry name" value="DUF3822"/>
</dbReference>
<name>A0A1D8P4P2_9FLAO</name>
<organism evidence="1 2">
    <name type="scientific">Urechidicola croceus</name>
    <dbReference type="NCBI Taxonomy" id="1850246"/>
    <lineage>
        <taxon>Bacteria</taxon>
        <taxon>Pseudomonadati</taxon>
        <taxon>Bacteroidota</taxon>
        <taxon>Flavobacteriia</taxon>
        <taxon>Flavobacteriales</taxon>
        <taxon>Flavobacteriaceae</taxon>
        <taxon>Urechidicola</taxon>
    </lineage>
</organism>
<dbReference type="KEGG" id="lul:LPB138_02200"/>